<protein>
    <submittedName>
        <fullName evidence="8">THAP domain-containing protein 1</fullName>
    </submittedName>
</protein>
<dbReference type="GO" id="GO:0003677">
    <property type="term" value="F:DNA binding"/>
    <property type="evidence" value="ECO:0007669"/>
    <property type="project" value="UniProtKB-UniRule"/>
</dbReference>
<dbReference type="STRING" id="407821.A0A087TL33"/>
<dbReference type="PROSITE" id="PS50950">
    <property type="entry name" value="ZF_THAP"/>
    <property type="match status" value="1"/>
</dbReference>
<evidence type="ECO:0000256" key="6">
    <source>
        <dbReference type="SAM" id="Coils"/>
    </source>
</evidence>
<keyword evidence="1" id="KW-0479">Metal-binding</keyword>
<feature type="domain" description="THAP-type" evidence="7">
    <location>
        <begin position="1"/>
        <end position="79"/>
    </location>
</feature>
<dbReference type="PANTHER" id="PTHR46927">
    <property type="entry name" value="AGAP005574-PA"/>
    <property type="match status" value="1"/>
</dbReference>
<keyword evidence="2 5" id="KW-0863">Zinc-finger</keyword>
<evidence type="ECO:0000256" key="4">
    <source>
        <dbReference type="ARBA" id="ARBA00023125"/>
    </source>
</evidence>
<dbReference type="InterPro" id="IPR038441">
    <property type="entry name" value="THAP_Znf_sf"/>
</dbReference>
<dbReference type="OrthoDB" id="6433634at2759"/>
<dbReference type="PANTHER" id="PTHR46927:SF3">
    <property type="entry name" value="THAP-TYPE DOMAIN-CONTAINING PROTEIN"/>
    <property type="match status" value="1"/>
</dbReference>
<accession>A0A087TL33</accession>
<dbReference type="Pfam" id="PF05485">
    <property type="entry name" value="THAP"/>
    <property type="match status" value="1"/>
</dbReference>
<reference evidence="8 9" key="1">
    <citation type="submission" date="2013-11" db="EMBL/GenBank/DDBJ databases">
        <title>Genome sequencing of Stegodyphus mimosarum.</title>
        <authorList>
            <person name="Bechsgaard J."/>
        </authorList>
    </citation>
    <scope>NUCLEOTIDE SEQUENCE [LARGE SCALE GENOMIC DNA]</scope>
</reference>
<evidence type="ECO:0000256" key="5">
    <source>
        <dbReference type="PROSITE-ProRule" id="PRU00309"/>
    </source>
</evidence>
<feature type="non-terminal residue" evidence="8">
    <location>
        <position position="230"/>
    </location>
</feature>
<organism evidence="8 9">
    <name type="scientific">Stegodyphus mimosarum</name>
    <name type="common">African social velvet spider</name>
    <dbReference type="NCBI Taxonomy" id="407821"/>
    <lineage>
        <taxon>Eukaryota</taxon>
        <taxon>Metazoa</taxon>
        <taxon>Ecdysozoa</taxon>
        <taxon>Arthropoda</taxon>
        <taxon>Chelicerata</taxon>
        <taxon>Arachnida</taxon>
        <taxon>Araneae</taxon>
        <taxon>Araneomorphae</taxon>
        <taxon>Entelegynae</taxon>
        <taxon>Eresoidea</taxon>
        <taxon>Eresidae</taxon>
        <taxon>Stegodyphus</taxon>
    </lineage>
</organism>
<evidence type="ECO:0000256" key="2">
    <source>
        <dbReference type="ARBA" id="ARBA00022771"/>
    </source>
</evidence>
<keyword evidence="3" id="KW-0862">Zinc</keyword>
<evidence type="ECO:0000313" key="8">
    <source>
        <dbReference type="EMBL" id="KFM65822.1"/>
    </source>
</evidence>
<dbReference type="GO" id="GO:0008270">
    <property type="term" value="F:zinc ion binding"/>
    <property type="evidence" value="ECO:0007669"/>
    <property type="project" value="UniProtKB-KW"/>
</dbReference>
<dbReference type="Gene3D" id="6.20.210.20">
    <property type="entry name" value="THAP domain"/>
    <property type="match status" value="1"/>
</dbReference>
<dbReference type="AlphaFoldDB" id="A0A087TL33"/>
<evidence type="ECO:0000313" key="9">
    <source>
        <dbReference type="Proteomes" id="UP000054359"/>
    </source>
</evidence>
<dbReference type="OMA" id="IVMENIC"/>
<name>A0A087TL33_STEMI</name>
<keyword evidence="9" id="KW-1185">Reference proteome</keyword>
<proteinExistence type="predicted"/>
<dbReference type="Proteomes" id="UP000054359">
    <property type="component" value="Unassembled WGS sequence"/>
</dbReference>
<sequence>MVGYCIAYNCKEKAGGTASFHKFPDNPQLRSLWIKAVRRKNFTPTKYSKICSKHFSEDAFEKGGRKYRILKKNAVPSIFDFPSHVGSTTKESRKEPANKEILTNTLTSSFSPVSTIDLISQQGTSECKSPDASKTPLNRKTYIGDFSSDDMNSPTKMKKFFALATAKIEEKQKKIKCLQKRNKRLIKKVDNLRSLVELLTKKNFLSDDATSTLKTTVPGTLHDLFQKAMS</sequence>
<dbReference type="EMBL" id="KK115720">
    <property type="protein sequence ID" value="KFM65822.1"/>
    <property type="molecule type" value="Genomic_DNA"/>
</dbReference>
<dbReference type="SMART" id="SM00980">
    <property type="entry name" value="THAP"/>
    <property type="match status" value="1"/>
</dbReference>
<evidence type="ECO:0000256" key="1">
    <source>
        <dbReference type="ARBA" id="ARBA00022723"/>
    </source>
</evidence>
<dbReference type="SUPFAM" id="SSF57716">
    <property type="entry name" value="Glucocorticoid receptor-like (DNA-binding domain)"/>
    <property type="match status" value="1"/>
</dbReference>
<feature type="coiled-coil region" evidence="6">
    <location>
        <begin position="161"/>
        <end position="202"/>
    </location>
</feature>
<dbReference type="InterPro" id="IPR006612">
    <property type="entry name" value="THAP_Znf"/>
</dbReference>
<dbReference type="InterPro" id="IPR052224">
    <property type="entry name" value="THAP_domain_protein"/>
</dbReference>
<evidence type="ECO:0000259" key="7">
    <source>
        <dbReference type="PROSITE" id="PS50950"/>
    </source>
</evidence>
<gene>
    <name evidence="8" type="ORF">X975_08582</name>
</gene>
<keyword evidence="6" id="KW-0175">Coiled coil</keyword>
<evidence type="ECO:0000256" key="3">
    <source>
        <dbReference type="ARBA" id="ARBA00022833"/>
    </source>
</evidence>
<keyword evidence="4 5" id="KW-0238">DNA-binding</keyword>
<dbReference type="SMART" id="SM00692">
    <property type="entry name" value="DM3"/>
    <property type="match status" value="1"/>
</dbReference>